<keyword evidence="2" id="KW-0678">Repressor</keyword>
<keyword evidence="2" id="KW-0963">Cytoplasm</keyword>
<dbReference type="PANTHER" id="PTHR21043:SF0">
    <property type="entry name" value="MITOCHONDRIAL ASSEMBLY OF RIBOSOMAL LARGE SUBUNIT PROTEIN 1"/>
    <property type="match status" value="1"/>
</dbReference>
<dbReference type="GO" id="GO:0042256">
    <property type="term" value="P:cytosolic ribosome assembly"/>
    <property type="evidence" value="ECO:0007669"/>
    <property type="project" value="UniProtKB-UniRule"/>
</dbReference>
<reference evidence="3 4" key="1">
    <citation type="submission" date="2019-02" db="EMBL/GenBank/DDBJ databases">
        <title>Deep-cultivation of Planctomycetes and their phenomic and genomic characterization uncovers novel biology.</title>
        <authorList>
            <person name="Wiegand S."/>
            <person name="Jogler M."/>
            <person name="Boedeker C."/>
            <person name="Pinto D."/>
            <person name="Vollmers J."/>
            <person name="Rivas-Marin E."/>
            <person name="Kohn T."/>
            <person name="Peeters S.H."/>
            <person name="Heuer A."/>
            <person name="Rast P."/>
            <person name="Oberbeckmann S."/>
            <person name="Bunk B."/>
            <person name="Jeske O."/>
            <person name="Meyerdierks A."/>
            <person name="Storesund J.E."/>
            <person name="Kallscheuer N."/>
            <person name="Luecker S."/>
            <person name="Lage O.M."/>
            <person name="Pohl T."/>
            <person name="Merkel B.J."/>
            <person name="Hornburger P."/>
            <person name="Mueller R.-W."/>
            <person name="Bruemmer F."/>
            <person name="Labrenz M."/>
            <person name="Spormann A.M."/>
            <person name="Op den Camp H."/>
            <person name="Overmann J."/>
            <person name="Amann R."/>
            <person name="Jetten M.S.M."/>
            <person name="Mascher T."/>
            <person name="Medema M.H."/>
            <person name="Devos D.P."/>
            <person name="Kaster A.-K."/>
            <person name="Ovreas L."/>
            <person name="Rohde M."/>
            <person name="Galperin M.Y."/>
            <person name="Jogler C."/>
        </authorList>
    </citation>
    <scope>NUCLEOTIDE SEQUENCE [LARGE SCALE GENOMIC DNA]</scope>
    <source>
        <strain evidence="3 4">Pla133</strain>
    </source>
</reference>
<dbReference type="Gene3D" id="3.30.460.10">
    <property type="entry name" value="Beta Polymerase, domain 2"/>
    <property type="match status" value="1"/>
</dbReference>
<evidence type="ECO:0000256" key="2">
    <source>
        <dbReference type="HAMAP-Rule" id="MF_01477"/>
    </source>
</evidence>
<proteinExistence type="inferred from homology"/>
<dbReference type="InterPro" id="IPR004394">
    <property type="entry name" value="Iojap/RsfS/C7orf30"/>
</dbReference>
<dbReference type="InterPro" id="IPR043519">
    <property type="entry name" value="NT_sf"/>
</dbReference>
<organism evidence="3 4">
    <name type="scientific">Engelhardtia mirabilis</name>
    <dbReference type="NCBI Taxonomy" id="2528011"/>
    <lineage>
        <taxon>Bacteria</taxon>
        <taxon>Pseudomonadati</taxon>
        <taxon>Planctomycetota</taxon>
        <taxon>Planctomycetia</taxon>
        <taxon>Planctomycetia incertae sedis</taxon>
        <taxon>Engelhardtia</taxon>
    </lineage>
</organism>
<dbReference type="GO" id="GO:0043023">
    <property type="term" value="F:ribosomal large subunit binding"/>
    <property type="evidence" value="ECO:0007669"/>
    <property type="project" value="TreeGrafter"/>
</dbReference>
<dbReference type="EMBL" id="CP036287">
    <property type="protein sequence ID" value="QDU68665.1"/>
    <property type="molecule type" value="Genomic_DNA"/>
</dbReference>
<keyword evidence="2" id="KW-0810">Translation regulation</keyword>
<dbReference type="GO" id="GO:0005737">
    <property type="term" value="C:cytoplasm"/>
    <property type="evidence" value="ECO:0007669"/>
    <property type="project" value="UniProtKB-SubCell"/>
</dbReference>
<protein>
    <recommendedName>
        <fullName evidence="2">Ribosomal silencing factor RsfS</fullName>
    </recommendedName>
</protein>
<comment type="function">
    <text evidence="2">Functions as a ribosomal silencing factor. Interacts with ribosomal protein uL14 (rplN), blocking formation of intersubunit bridge B8. Prevents association of the 30S and 50S ribosomal subunits and the formation of functional ribosomes, thus repressing translation.</text>
</comment>
<dbReference type="GO" id="GO:0090071">
    <property type="term" value="P:negative regulation of ribosome biogenesis"/>
    <property type="evidence" value="ECO:0007669"/>
    <property type="project" value="UniProtKB-UniRule"/>
</dbReference>
<dbReference type="NCBIfam" id="TIGR00090">
    <property type="entry name" value="rsfS_iojap_ybeB"/>
    <property type="match status" value="1"/>
</dbReference>
<name>A0A518BNV6_9BACT</name>
<evidence type="ECO:0000313" key="3">
    <source>
        <dbReference type="EMBL" id="QDU68665.1"/>
    </source>
</evidence>
<dbReference type="HAMAP" id="MF_01477">
    <property type="entry name" value="Iojap_RsfS"/>
    <property type="match status" value="1"/>
</dbReference>
<dbReference type="AlphaFoldDB" id="A0A518BNV6"/>
<dbReference type="Proteomes" id="UP000316921">
    <property type="component" value="Chromosome"/>
</dbReference>
<comment type="subunit">
    <text evidence="2">Interacts with ribosomal protein uL14 (rplN).</text>
</comment>
<dbReference type="RefSeq" id="WP_419191700.1">
    <property type="nucleotide sequence ID" value="NZ_CP036287.1"/>
</dbReference>
<dbReference type="GO" id="GO:0017148">
    <property type="term" value="P:negative regulation of translation"/>
    <property type="evidence" value="ECO:0007669"/>
    <property type="project" value="UniProtKB-UniRule"/>
</dbReference>
<dbReference type="PANTHER" id="PTHR21043">
    <property type="entry name" value="IOJAP SUPERFAMILY ORTHOLOG"/>
    <property type="match status" value="1"/>
</dbReference>
<evidence type="ECO:0000313" key="4">
    <source>
        <dbReference type="Proteomes" id="UP000316921"/>
    </source>
</evidence>
<gene>
    <name evidence="2 3" type="primary">rsfS</name>
    <name evidence="3" type="ORF">Pla133_37670</name>
</gene>
<evidence type="ECO:0000256" key="1">
    <source>
        <dbReference type="ARBA" id="ARBA00010574"/>
    </source>
</evidence>
<comment type="subcellular location">
    <subcellularLocation>
        <location evidence="2">Cytoplasm</location>
    </subcellularLocation>
</comment>
<dbReference type="KEGG" id="pbap:Pla133_37670"/>
<comment type="similarity">
    <text evidence="1 2">Belongs to the Iojap/RsfS family.</text>
</comment>
<sequence length="158" mass="17431">MSGAIPRLAAPRSPIDPVHAPNLPETPIIDAKQLAVVAARIADEKKGEEIQVIEVGDQLKVADYFVIVSGTSRAHVRALYNDLHVRLKAAGHQHPRPEGVELGWWVVLDYGDVVVHILQPEAREYYDIERLYSDCPRVELADEPAIELPEAPAVHRGG</sequence>
<dbReference type="SUPFAM" id="SSF81301">
    <property type="entry name" value="Nucleotidyltransferase"/>
    <property type="match status" value="1"/>
</dbReference>
<accession>A0A518BNV6</accession>
<keyword evidence="4" id="KW-1185">Reference proteome</keyword>
<dbReference type="Pfam" id="PF02410">
    <property type="entry name" value="RsfS"/>
    <property type="match status" value="1"/>
</dbReference>